<dbReference type="Proteomes" id="UP000823749">
    <property type="component" value="Chromosome 4"/>
</dbReference>
<name>A0AAV6KMP5_9ERIC</name>
<evidence type="ECO:0000313" key="2">
    <source>
        <dbReference type="Proteomes" id="UP000823749"/>
    </source>
</evidence>
<dbReference type="AlphaFoldDB" id="A0AAV6KMP5"/>
<sequence>MSMFTPWRNHLTNCHPKTSMGVFDLANFMIEVMKVYGGNNYKLPHMREDGTLPSQLCFFALSLRSFIFQFGLGNITHY</sequence>
<evidence type="ECO:0000313" key="1">
    <source>
        <dbReference type="EMBL" id="KAG5553755.1"/>
    </source>
</evidence>
<dbReference type="EMBL" id="JACTNZ010000004">
    <property type="protein sequence ID" value="KAG5553755.1"/>
    <property type="molecule type" value="Genomic_DNA"/>
</dbReference>
<keyword evidence="2" id="KW-1185">Reference proteome</keyword>
<proteinExistence type="predicted"/>
<organism evidence="1 2">
    <name type="scientific">Rhododendron griersonianum</name>
    <dbReference type="NCBI Taxonomy" id="479676"/>
    <lineage>
        <taxon>Eukaryota</taxon>
        <taxon>Viridiplantae</taxon>
        <taxon>Streptophyta</taxon>
        <taxon>Embryophyta</taxon>
        <taxon>Tracheophyta</taxon>
        <taxon>Spermatophyta</taxon>
        <taxon>Magnoliopsida</taxon>
        <taxon>eudicotyledons</taxon>
        <taxon>Gunneridae</taxon>
        <taxon>Pentapetalae</taxon>
        <taxon>asterids</taxon>
        <taxon>Ericales</taxon>
        <taxon>Ericaceae</taxon>
        <taxon>Ericoideae</taxon>
        <taxon>Rhodoreae</taxon>
        <taxon>Rhododendron</taxon>
    </lineage>
</organism>
<accession>A0AAV6KMP5</accession>
<gene>
    <name evidence="1" type="ORF">RHGRI_011591</name>
</gene>
<reference evidence="1" key="1">
    <citation type="submission" date="2020-08" db="EMBL/GenBank/DDBJ databases">
        <title>Plant Genome Project.</title>
        <authorList>
            <person name="Zhang R.-G."/>
        </authorList>
    </citation>
    <scope>NUCLEOTIDE SEQUENCE</scope>
    <source>
        <strain evidence="1">WSP0</strain>
        <tissue evidence="1">Leaf</tissue>
    </source>
</reference>
<comment type="caution">
    <text evidence="1">The sequence shown here is derived from an EMBL/GenBank/DDBJ whole genome shotgun (WGS) entry which is preliminary data.</text>
</comment>
<protein>
    <submittedName>
        <fullName evidence="1">Uncharacterized protein</fullName>
    </submittedName>
</protein>